<name>A0A2I8ELH5_9BURK</name>
<reference evidence="1 2" key="1">
    <citation type="submission" date="2018-01" db="EMBL/GenBank/DDBJ databases">
        <title>Species boundaries and ecological features among Paraburkholderia terrae DSMZ17804T, P. hospita DSMZ17164T and P. caribensis DSMZ13236T.</title>
        <authorList>
            <person name="Pratama A.A."/>
        </authorList>
    </citation>
    <scope>NUCLEOTIDE SEQUENCE [LARGE SCALE GENOMIC DNA]</scope>
    <source>
        <strain evidence="1 2">DSM 17804</strain>
    </source>
</reference>
<sequence length="244" mass="27400">MLTTRQMLLLLNKVAREVPGFQYGPMPARLIACIASIAAAMELYDPGSGEDFDQYFRSSVDKITGSESYRQLYEFYSFPEWHRITESGTQVMEIGEYFHTEECKPVIAVCTYPDELVSNPSLSRKLIKAGENMTLDHRLVTELTPLATKLFGSHGRLFVKGGIHYISPLHFLLCPAGAQRLNPKQLAAGFSALLADPELDKRYTEILKETKQMLATKDPKKPGFFARCLGLIQRNSSASVRTTR</sequence>
<gene>
    <name evidence="1" type="ORF">C2L65_11975</name>
</gene>
<dbReference type="KEGG" id="pter:C2L65_11975"/>
<dbReference type="EMBL" id="CP026111">
    <property type="protein sequence ID" value="AUT60242.1"/>
    <property type="molecule type" value="Genomic_DNA"/>
</dbReference>
<dbReference type="RefSeq" id="WP_042307475.1">
    <property type="nucleotide sequence ID" value="NZ_CP026111.1"/>
</dbReference>
<protein>
    <submittedName>
        <fullName evidence="1">Uncharacterized protein</fullName>
    </submittedName>
</protein>
<dbReference type="Proteomes" id="UP000243502">
    <property type="component" value="Chromosome 1"/>
</dbReference>
<evidence type="ECO:0000313" key="2">
    <source>
        <dbReference type="Proteomes" id="UP000243502"/>
    </source>
</evidence>
<proteinExistence type="predicted"/>
<dbReference type="AlphaFoldDB" id="A0A2I8ELH5"/>
<accession>A0A2I8ELH5</accession>
<organism evidence="1 2">
    <name type="scientific">Paraburkholderia terrae</name>
    <dbReference type="NCBI Taxonomy" id="311230"/>
    <lineage>
        <taxon>Bacteria</taxon>
        <taxon>Pseudomonadati</taxon>
        <taxon>Pseudomonadota</taxon>
        <taxon>Betaproteobacteria</taxon>
        <taxon>Burkholderiales</taxon>
        <taxon>Burkholderiaceae</taxon>
        <taxon>Paraburkholderia</taxon>
    </lineage>
</organism>
<evidence type="ECO:0000313" key="1">
    <source>
        <dbReference type="EMBL" id="AUT60242.1"/>
    </source>
</evidence>